<comment type="caution">
    <text evidence="3">The sequence shown here is derived from an EMBL/GenBank/DDBJ whole genome shotgun (WGS) entry which is preliminary data.</text>
</comment>
<name>A0ABV8TYD2_9ACTN</name>
<feature type="transmembrane region" description="Helical" evidence="1">
    <location>
        <begin position="30"/>
        <end position="49"/>
    </location>
</feature>
<dbReference type="GO" id="GO:0004519">
    <property type="term" value="F:endonuclease activity"/>
    <property type="evidence" value="ECO:0007669"/>
    <property type="project" value="UniProtKB-KW"/>
</dbReference>
<sequence>MSWLIRLGIPAALLVAGYFALDFIARQWVWFASLAAIAAATALCSWILFGRNWRSAGEYDLGTREREEIMQDLDTLPVPQFDQAVGGLLTDLDAKHVKRFGHKGSDLGCNFVVTLVDGKRVLVRAKKDDGTMRRMGERHLKALGWEAKPRWKCDFAVLVTSGDLHWMNYGLRNDSLARHLGITLVDRKRLATWLDSGSPPAVLRPNVPKQLTSQAA</sequence>
<dbReference type="EMBL" id="JBHSDK010000015">
    <property type="protein sequence ID" value="MFC4335821.1"/>
    <property type="molecule type" value="Genomic_DNA"/>
</dbReference>
<evidence type="ECO:0000256" key="1">
    <source>
        <dbReference type="SAM" id="Phobius"/>
    </source>
</evidence>
<feature type="domain" description="Restriction endonuclease type IV Mrr" evidence="2">
    <location>
        <begin position="74"/>
        <end position="194"/>
    </location>
</feature>
<keyword evidence="1" id="KW-0472">Membrane</keyword>
<proteinExistence type="predicted"/>
<evidence type="ECO:0000313" key="4">
    <source>
        <dbReference type="Proteomes" id="UP001595823"/>
    </source>
</evidence>
<dbReference type="Pfam" id="PF04471">
    <property type="entry name" value="Mrr_cat"/>
    <property type="match status" value="1"/>
</dbReference>
<dbReference type="GO" id="GO:0016787">
    <property type="term" value="F:hydrolase activity"/>
    <property type="evidence" value="ECO:0007669"/>
    <property type="project" value="UniProtKB-KW"/>
</dbReference>
<keyword evidence="4" id="KW-1185">Reference proteome</keyword>
<keyword evidence="1" id="KW-0812">Transmembrane</keyword>
<keyword evidence="1" id="KW-1133">Transmembrane helix</keyword>
<reference evidence="4" key="1">
    <citation type="journal article" date="2019" name="Int. J. Syst. Evol. Microbiol.">
        <title>The Global Catalogue of Microorganisms (GCM) 10K type strain sequencing project: providing services to taxonomists for standard genome sequencing and annotation.</title>
        <authorList>
            <consortium name="The Broad Institute Genomics Platform"/>
            <consortium name="The Broad Institute Genome Sequencing Center for Infectious Disease"/>
            <person name="Wu L."/>
            <person name="Ma J."/>
        </authorList>
    </citation>
    <scope>NUCLEOTIDE SEQUENCE [LARGE SCALE GENOMIC DNA]</scope>
    <source>
        <strain evidence="4">IBRC-M 10908</strain>
    </source>
</reference>
<evidence type="ECO:0000313" key="3">
    <source>
        <dbReference type="EMBL" id="MFC4335821.1"/>
    </source>
</evidence>
<keyword evidence="3" id="KW-0378">Hydrolase</keyword>
<dbReference type="InterPro" id="IPR007560">
    <property type="entry name" value="Restrct_endonuc_IV_Mrr"/>
</dbReference>
<feature type="transmembrane region" description="Helical" evidence="1">
    <location>
        <begin position="7"/>
        <end position="24"/>
    </location>
</feature>
<keyword evidence="3" id="KW-0255">Endonuclease</keyword>
<keyword evidence="3" id="KW-0540">Nuclease</keyword>
<dbReference type="RefSeq" id="WP_380621057.1">
    <property type="nucleotide sequence ID" value="NZ_JBHSDK010000015.1"/>
</dbReference>
<organism evidence="3 4">
    <name type="scientific">Salininema proteolyticum</name>
    <dbReference type="NCBI Taxonomy" id="1607685"/>
    <lineage>
        <taxon>Bacteria</taxon>
        <taxon>Bacillati</taxon>
        <taxon>Actinomycetota</taxon>
        <taxon>Actinomycetes</taxon>
        <taxon>Glycomycetales</taxon>
        <taxon>Glycomycetaceae</taxon>
        <taxon>Salininema</taxon>
    </lineage>
</organism>
<protein>
    <submittedName>
        <fullName evidence="3">Restriction endonuclease</fullName>
        <ecNumber evidence="3">3.1.21.-</ecNumber>
    </submittedName>
</protein>
<gene>
    <name evidence="3" type="ORF">ACFPET_11470</name>
</gene>
<evidence type="ECO:0000259" key="2">
    <source>
        <dbReference type="Pfam" id="PF04471"/>
    </source>
</evidence>
<dbReference type="EC" id="3.1.21.-" evidence="3"/>
<accession>A0ABV8TYD2</accession>
<dbReference type="Proteomes" id="UP001595823">
    <property type="component" value="Unassembled WGS sequence"/>
</dbReference>